<dbReference type="Proteomes" id="UP000029462">
    <property type="component" value="Unassembled WGS sequence"/>
</dbReference>
<dbReference type="RefSeq" id="WP_042390753.1">
    <property type="nucleotide sequence ID" value="NZ_BBMZ01000009.1"/>
</dbReference>
<dbReference type="Pfam" id="PF12688">
    <property type="entry name" value="TPR_5"/>
    <property type="match status" value="1"/>
</dbReference>
<dbReference type="InterPro" id="IPR011990">
    <property type="entry name" value="TPR-like_helical_dom_sf"/>
</dbReference>
<dbReference type="OrthoDB" id="193829at2"/>
<evidence type="ECO:0000313" key="3">
    <source>
        <dbReference type="Proteomes" id="UP000029462"/>
    </source>
</evidence>
<sequence>MDPRIQHAIALRATGKYEQSRELLRTLTALPTLKAEALLNIAWSYDNEGLEDTAAEYYLAAIDEGLKGENLFEARLGLACTWRCLGKYAPAKQAFEEIIRDYPDASEAIPFYALCLHNLGEHDRAMTVMLELVSNHPPTPGIQRYARALAFYAQNVSM</sequence>
<dbReference type="SUPFAM" id="SSF48452">
    <property type="entry name" value="TPR-like"/>
    <property type="match status" value="1"/>
</dbReference>
<dbReference type="EMBL" id="BBMZ01000009">
    <property type="protein sequence ID" value="GAL57981.1"/>
    <property type="molecule type" value="Genomic_DNA"/>
</dbReference>
<feature type="domain" description="Tetratrico peptide repeat group 5" evidence="1">
    <location>
        <begin position="37"/>
        <end position="155"/>
    </location>
</feature>
<comment type="caution">
    <text evidence="2">The sequence shown here is derived from an EMBL/GenBank/DDBJ whole genome shotgun (WGS) entry which is preliminary data.</text>
</comment>
<protein>
    <recommendedName>
        <fullName evidence="1">Tetratrico peptide repeat group 5 domain-containing protein</fullName>
    </recommendedName>
</protein>
<gene>
    <name evidence="2" type="ORF">EV102420_09_00130</name>
</gene>
<dbReference type="Gene3D" id="1.25.40.10">
    <property type="entry name" value="Tetratricopeptide repeat domain"/>
    <property type="match status" value="1"/>
</dbReference>
<proteinExistence type="predicted"/>
<reference evidence="2 3" key="1">
    <citation type="submission" date="2014-09" db="EMBL/GenBank/DDBJ databases">
        <title>Whole genome shotgun sequence of Escherichia vulneris NBRC 102420.</title>
        <authorList>
            <person name="Yoshida Y."/>
            <person name="Hosoyama A."/>
            <person name="Tsuchikane K."/>
            <person name="Ohji S."/>
            <person name="Ichikawa N."/>
            <person name="Kimura A."/>
            <person name="Yamazoe A."/>
            <person name="Ezaki T."/>
            <person name="Fujita N."/>
        </authorList>
    </citation>
    <scope>NUCLEOTIDE SEQUENCE [LARGE SCALE GENOMIC DNA]</scope>
    <source>
        <strain evidence="2 3">NBRC 102420</strain>
    </source>
</reference>
<keyword evidence="3" id="KW-1185">Reference proteome</keyword>
<accession>A0A090UZN2</accession>
<organism evidence="2 3">
    <name type="scientific">Pseudescherichia vulneris NBRC 102420</name>
    <dbReference type="NCBI Taxonomy" id="1115515"/>
    <lineage>
        <taxon>Bacteria</taxon>
        <taxon>Pseudomonadati</taxon>
        <taxon>Pseudomonadota</taxon>
        <taxon>Gammaproteobacteria</taxon>
        <taxon>Enterobacterales</taxon>
        <taxon>Enterobacteriaceae</taxon>
        <taxon>Pseudescherichia</taxon>
    </lineage>
</organism>
<name>A0A090UZN2_PSEVU</name>
<evidence type="ECO:0000259" key="1">
    <source>
        <dbReference type="Pfam" id="PF12688"/>
    </source>
</evidence>
<dbReference type="AlphaFoldDB" id="A0A090UZN2"/>
<dbReference type="InterPro" id="IPR041656">
    <property type="entry name" value="TPR_5"/>
</dbReference>
<evidence type="ECO:0000313" key="2">
    <source>
        <dbReference type="EMBL" id="GAL57981.1"/>
    </source>
</evidence>
<dbReference type="STRING" id="1115515.EV102420_09_00130"/>
<dbReference type="eggNOG" id="COG0457">
    <property type="taxonomic scope" value="Bacteria"/>
</dbReference>